<dbReference type="InterPro" id="IPR036388">
    <property type="entry name" value="WH-like_DNA-bd_sf"/>
</dbReference>
<feature type="compositionally biased region" description="Low complexity" evidence="1">
    <location>
        <begin position="58"/>
        <end position="82"/>
    </location>
</feature>
<dbReference type="Proteomes" id="UP001396646">
    <property type="component" value="Unassembled WGS sequence"/>
</dbReference>
<keyword evidence="3" id="KW-1185">Reference proteome</keyword>
<accession>A0ABU9KTT9</accession>
<evidence type="ECO:0000313" key="3">
    <source>
        <dbReference type="Proteomes" id="UP001396646"/>
    </source>
</evidence>
<dbReference type="RefSeq" id="WP_342127364.1">
    <property type="nucleotide sequence ID" value="NZ_JBCAUS010000006.1"/>
</dbReference>
<evidence type="ECO:0000313" key="2">
    <source>
        <dbReference type="EMBL" id="MEL4305722.1"/>
    </source>
</evidence>
<dbReference type="EMBL" id="JBCAUS010000006">
    <property type="protein sequence ID" value="MEL4305722.1"/>
    <property type="molecule type" value="Genomic_DNA"/>
</dbReference>
<feature type="compositionally biased region" description="Polar residues" evidence="1">
    <location>
        <begin position="41"/>
        <end position="57"/>
    </location>
</feature>
<sequence>MKIRLEIIDDEGKENTSIEFAGENVKGRVIKFIDTLEEVQPRSTGSSSAALRSEQNAQQSFLQPTSTTTTGSPVSQPQQVVPPQYPPQYCSVPVMPVQQQAQPIYQSVQVPVQQTQQYPQYYVPVNQQTVNPGVNPVVNQPAVYQQPAQPQQSPVSPGMVAPSVPSQGAVTQQQVPQVNNNTVSNVPLRDKVSNSKLTISERLELFLKYEHPREWSTSQQIQQNYERVYGEIKLSTVSTYLSRMYRKNLLERRGNRTQREYIYIADMEDVAGQAAPQGYAPVWQTQRV</sequence>
<proteinExistence type="predicted"/>
<evidence type="ECO:0000256" key="1">
    <source>
        <dbReference type="SAM" id="MobiDB-lite"/>
    </source>
</evidence>
<comment type="caution">
    <text evidence="2">The sequence shown here is derived from an EMBL/GenBank/DDBJ whole genome shotgun (WGS) entry which is preliminary data.</text>
</comment>
<dbReference type="Gene3D" id="1.10.10.10">
    <property type="entry name" value="Winged helix-like DNA-binding domain superfamily/Winged helix DNA-binding domain"/>
    <property type="match status" value="1"/>
</dbReference>
<name>A0ABU9KTT9_9EURY</name>
<gene>
    <name evidence="2" type="ORF">WOA13_07795</name>
</gene>
<organism evidence="2 3">
    <name type="scientific">Methanococcoides cohabitans</name>
    <dbReference type="NCBI Taxonomy" id="3136559"/>
    <lineage>
        <taxon>Archaea</taxon>
        <taxon>Methanobacteriati</taxon>
        <taxon>Methanobacteriota</taxon>
        <taxon>Stenosarchaea group</taxon>
        <taxon>Methanomicrobia</taxon>
        <taxon>Methanosarcinales</taxon>
        <taxon>Methanosarcinaceae</taxon>
        <taxon>Methanococcoides</taxon>
    </lineage>
</organism>
<feature type="region of interest" description="Disordered" evidence="1">
    <location>
        <begin position="41"/>
        <end position="82"/>
    </location>
</feature>
<protein>
    <submittedName>
        <fullName evidence="2">Uncharacterized protein</fullName>
    </submittedName>
</protein>
<reference evidence="2 3" key="1">
    <citation type="submission" date="2024-04" db="EMBL/GenBank/DDBJ databases">
        <title>Methanococcoides sp. LMO-2.</title>
        <authorList>
            <person name="Liang L."/>
        </authorList>
    </citation>
    <scope>NUCLEOTIDE SEQUENCE [LARGE SCALE GENOMIC DNA]</scope>
    <source>
        <strain evidence="2 3">LMO-2</strain>
    </source>
</reference>